<dbReference type="GO" id="GO:0008233">
    <property type="term" value="F:peptidase activity"/>
    <property type="evidence" value="ECO:0007669"/>
    <property type="project" value="TreeGrafter"/>
</dbReference>
<dbReference type="GO" id="GO:0006508">
    <property type="term" value="P:proteolysis"/>
    <property type="evidence" value="ECO:0007669"/>
    <property type="project" value="TreeGrafter"/>
</dbReference>
<dbReference type="Proteomes" id="UP001175271">
    <property type="component" value="Unassembled WGS sequence"/>
</dbReference>
<dbReference type="Gene3D" id="3.40.710.10">
    <property type="entry name" value="DD-peptidase/beta-lactamase superfamily"/>
    <property type="match status" value="1"/>
</dbReference>
<accession>A0AA39H7J1</accession>
<feature type="signal peptide" evidence="1">
    <location>
        <begin position="1"/>
        <end position="15"/>
    </location>
</feature>
<dbReference type="PANTHER" id="PTHR46520">
    <property type="entry name" value="SERINE BETA-LACTAMASE-LIKE PROTEIN LACTB, MITOCHONDRIAL"/>
    <property type="match status" value="1"/>
</dbReference>
<organism evidence="3 4">
    <name type="scientific">Steinernema hermaphroditum</name>
    <dbReference type="NCBI Taxonomy" id="289476"/>
    <lineage>
        <taxon>Eukaryota</taxon>
        <taxon>Metazoa</taxon>
        <taxon>Ecdysozoa</taxon>
        <taxon>Nematoda</taxon>
        <taxon>Chromadorea</taxon>
        <taxon>Rhabditida</taxon>
        <taxon>Tylenchina</taxon>
        <taxon>Panagrolaimomorpha</taxon>
        <taxon>Strongyloidoidea</taxon>
        <taxon>Steinernematidae</taxon>
        <taxon>Steinernema</taxon>
    </lineage>
</organism>
<reference evidence="3" key="1">
    <citation type="submission" date="2023-06" db="EMBL/GenBank/DDBJ databases">
        <title>Genomic analysis of the entomopathogenic nematode Steinernema hermaphroditum.</title>
        <authorList>
            <person name="Schwarz E.M."/>
            <person name="Heppert J.K."/>
            <person name="Baniya A."/>
            <person name="Schwartz H.T."/>
            <person name="Tan C.-H."/>
            <person name="Antoshechkin I."/>
            <person name="Sternberg P.W."/>
            <person name="Goodrich-Blair H."/>
            <person name="Dillman A.R."/>
        </authorList>
    </citation>
    <scope>NUCLEOTIDE SEQUENCE</scope>
    <source>
        <strain evidence="3">PS9179</strain>
        <tissue evidence="3">Whole animal</tissue>
    </source>
</reference>
<dbReference type="InterPro" id="IPR012338">
    <property type="entry name" value="Beta-lactam/transpept-like"/>
</dbReference>
<dbReference type="AlphaFoldDB" id="A0AA39H7J1"/>
<comment type="caution">
    <text evidence="3">The sequence shown here is derived from an EMBL/GenBank/DDBJ whole genome shotgun (WGS) entry which is preliminary data.</text>
</comment>
<feature type="domain" description="Beta-lactamase-related" evidence="2">
    <location>
        <begin position="37"/>
        <end position="399"/>
    </location>
</feature>
<proteinExistence type="predicted"/>
<keyword evidence="4" id="KW-1185">Reference proteome</keyword>
<evidence type="ECO:0000256" key="1">
    <source>
        <dbReference type="SAM" id="SignalP"/>
    </source>
</evidence>
<name>A0AA39H7J1_9BILA</name>
<dbReference type="PANTHER" id="PTHR46520:SF1">
    <property type="entry name" value="SERINE BETA-LACTAMASE-LIKE PROTEIN LACTB, MITOCHONDRIAL"/>
    <property type="match status" value="1"/>
</dbReference>
<dbReference type="GO" id="GO:0019216">
    <property type="term" value="P:regulation of lipid metabolic process"/>
    <property type="evidence" value="ECO:0007669"/>
    <property type="project" value="TreeGrafter"/>
</dbReference>
<gene>
    <name evidence="3" type="ORF">QR680_003090</name>
</gene>
<evidence type="ECO:0000313" key="3">
    <source>
        <dbReference type="EMBL" id="KAK0399519.1"/>
    </source>
</evidence>
<dbReference type="SUPFAM" id="SSF56601">
    <property type="entry name" value="beta-lactamase/transpeptidase-like"/>
    <property type="match status" value="1"/>
</dbReference>
<sequence length="419" mass="46442">MRLAPILSSCSFAAAAITYAGSNNHGSNVDDSEKRAAKAIKRFMVKQGVPGISVGVSSNGQKRWTSGFGYSDVEQGVPCTGNTVMRIASISKPITAAIAARLIEQEKLNIDLPITHYLKDLPKMSHNGEECTITSRQLMSHTGGVRHYTKIEEGENEQVDTVKKDSDLEFLYNKKFENVTEALKMFIDDPLIAKPGTKYYYTTHGFTLLSAVMEKAAGEDLKKLFRQLFCELGMNQTYLDVNDTIIPHRARYYRRDKTHRLENCPEVDNSYKYAAGGLLSNVHDLLKFANVMLYSYQSDENSMPAPFLKTETVQKLWKGEVNSSEKNKLVMYGLGWGKVNHTERYGGLEGADSSVRTGYWCHSGGAIGASSHLLIKPTERDPQKGSPNGICVVLLANVESCSLSELAHEIAEIFAEETN</sequence>
<dbReference type="EMBL" id="JAUCMV010000005">
    <property type="protein sequence ID" value="KAK0399519.1"/>
    <property type="molecule type" value="Genomic_DNA"/>
</dbReference>
<dbReference type="GO" id="GO:0005739">
    <property type="term" value="C:mitochondrion"/>
    <property type="evidence" value="ECO:0007669"/>
    <property type="project" value="TreeGrafter"/>
</dbReference>
<evidence type="ECO:0000313" key="4">
    <source>
        <dbReference type="Proteomes" id="UP001175271"/>
    </source>
</evidence>
<dbReference type="InterPro" id="IPR001466">
    <property type="entry name" value="Beta-lactam-related"/>
</dbReference>
<keyword evidence="1" id="KW-0732">Signal</keyword>
<feature type="chain" id="PRO_5041243952" description="Beta-lactamase-related domain-containing protein" evidence="1">
    <location>
        <begin position="16"/>
        <end position="419"/>
    </location>
</feature>
<dbReference type="Pfam" id="PF00144">
    <property type="entry name" value="Beta-lactamase"/>
    <property type="match status" value="1"/>
</dbReference>
<evidence type="ECO:0000259" key="2">
    <source>
        <dbReference type="Pfam" id="PF00144"/>
    </source>
</evidence>
<protein>
    <recommendedName>
        <fullName evidence="2">Beta-lactamase-related domain-containing protein</fullName>
    </recommendedName>
</protein>
<dbReference type="InterPro" id="IPR052794">
    <property type="entry name" value="Mito_Ser_Protease_LACTB"/>
</dbReference>